<dbReference type="InterPro" id="IPR057326">
    <property type="entry name" value="KR_dom"/>
</dbReference>
<comment type="caution">
    <text evidence="3">The sequence shown here is derived from an EMBL/GenBank/DDBJ whole genome shotgun (WGS) entry which is preliminary data.</text>
</comment>
<gene>
    <name evidence="3" type="ORF">J3R73_001859</name>
</gene>
<dbReference type="InterPro" id="IPR036291">
    <property type="entry name" value="NAD(P)-bd_dom_sf"/>
</dbReference>
<dbReference type="CDD" id="cd05233">
    <property type="entry name" value="SDR_c"/>
    <property type="match status" value="1"/>
</dbReference>
<dbReference type="SUPFAM" id="SSF51735">
    <property type="entry name" value="NAD(P)-binding Rossmann-fold domains"/>
    <property type="match status" value="1"/>
</dbReference>
<dbReference type="PRINTS" id="PR00080">
    <property type="entry name" value="SDRFAMILY"/>
</dbReference>
<dbReference type="RefSeq" id="WP_307425372.1">
    <property type="nucleotide sequence ID" value="NZ_JAUSVK010000001.1"/>
</dbReference>
<dbReference type="EMBL" id="JAUSVK010000001">
    <property type="protein sequence ID" value="MDQ0392067.1"/>
    <property type="molecule type" value="Genomic_DNA"/>
</dbReference>
<dbReference type="PRINTS" id="PR00081">
    <property type="entry name" value="GDHRDH"/>
</dbReference>
<dbReference type="PROSITE" id="PS00061">
    <property type="entry name" value="ADH_SHORT"/>
    <property type="match status" value="1"/>
</dbReference>
<dbReference type="NCBIfam" id="NF005559">
    <property type="entry name" value="PRK07231.1"/>
    <property type="match status" value="1"/>
</dbReference>
<name>A0ABU0FBT1_9HYPH</name>
<evidence type="ECO:0000256" key="1">
    <source>
        <dbReference type="ARBA" id="ARBA00006484"/>
    </source>
</evidence>
<evidence type="ECO:0000313" key="3">
    <source>
        <dbReference type="EMBL" id="MDQ0392067.1"/>
    </source>
</evidence>
<accession>A0ABU0FBT1</accession>
<dbReference type="Proteomes" id="UP001237448">
    <property type="component" value="Unassembled WGS sequence"/>
</dbReference>
<dbReference type="PANTHER" id="PTHR42760">
    <property type="entry name" value="SHORT-CHAIN DEHYDROGENASES/REDUCTASES FAMILY MEMBER"/>
    <property type="match status" value="1"/>
</dbReference>
<sequence>MNGRRLVDRVAVVTGAARGIGRAIAERLAAEGARLVVADIDEAEAERAAKAIGGGAIAARVDIGSEASVAALADLVRARHGHCEILVNNAGILDMTGIATMTMDRYRKVLDINQDGAVRVTLAMLPLVKAAPGPRRILNIASIMGLRGAPDSIPYSTAKGALVNFTRALACDLAPDGILVNALAPGFIDTRMALLPDGSGHEHDTDWFKDIYIKYGRIPLRRAGSPEDIAGPAFFLCSDDATYVTGQILPVDGGVSATF</sequence>
<dbReference type="PANTHER" id="PTHR42760:SF135">
    <property type="entry name" value="BLL7886 PROTEIN"/>
    <property type="match status" value="1"/>
</dbReference>
<dbReference type="InterPro" id="IPR020904">
    <property type="entry name" value="Sc_DH/Rdtase_CS"/>
</dbReference>
<organism evidence="3 4">
    <name type="scientific">Labrys monachus</name>
    <dbReference type="NCBI Taxonomy" id="217067"/>
    <lineage>
        <taxon>Bacteria</taxon>
        <taxon>Pseudomonadati</taxon>
        <taxon>Pseudomonadota</taxon>
        <taxon>Alphaproteobacteria</taxon>
        <taxon>Hyphomicrobiales</taxon>
        <taxon>Xanthobacteraceae</taxon>
        <taxon>Labrys</taxon>
    </lineage>
</organism>
<feature type="domain" description="Ketoreductase" evidence="2">
    <location>
        <begin position="9"/>
        <end position="186"/>
    </location>
</feature>
<evidence type="ECO:0000259" key="2">
    <source>
        <dbReference type="SMART" id="SM00822"/>
    </source>
</evidence>
<protein>
    <submittedName>
        <fullName evidence="3">NAD(P)-dependent dehydrogenase (Short-subunit alcohol dehydrogenase family)</fullName>
    </submittedName>
</protein>
<dbReference type="SMART" id="SM00822">
    <property type="entry name" value="PKS_KR"/>
    <property type="match status" value="1"/>
</dbReference>
<dbReference type="Gene3D" id="3.40.50.720">
    <property type="entry name" value="NAD(P)-binding Rossmann-like Domain"/>
    <property type="match status" value="1"/>
</dbReference>
<dbReference type="Pfam" id="PF13561">
    <property type="entry name" value="adh_short_C2"/>
    <property type="match status" value="1"/>
</dbReference>
<dbReference type="InterPro" id="IPR002347">
    <property type="entry name" value="SDR_fam"/>
</dbReference>
<proteinExistence type="inferred from homology"/>
<evidence type="ECO:0000313" key="4">
    <source>
        <dbReference type="Proteomes" id="UP001237448"/>
    </source>
</evidence>
<comment type="similarity">
    <text evidence="1">Belongs to the short-chain dehydrogenases/reductases (SDR) family.</text>
</comment>
<reference evidence="3 4" key="1">
    <citation type="submission" date="2023-07" db="EMBL/GenBank/DDBJ databases">
        <title>Genomic Encyclopedia of Type Strains, Phase IV (KMG-IV): sequencing the most valuable type-strain genomes for metagenomic binning, comparative biology and taxonomic classification.</title>
        <authorList>
            <person name="Goeker M."/>
        </authorList>
    </citation>
    <scope>NUCLEOTIDE SEQUENCE [LARGE SCALE GENOMIC DNA]</scope>
    <source>
        <strain evidence="3 4">DSM 5896</strain>
    </source>
</reference>
<keyword evidence="4" id="KW-1185">Reference proteome</keyword>